<evidence type="ECO:0000313" key="1">
    <source>
        <dbReference type="EMBL" id="HJC67086.1"/>
    </source>
</evidence>
<name>A0A9D2PWL5_9FIRM</name>
<gene>
    <name evidence="1" type="ORF">H9931_10295</name>
</gene>
<dbReference type="Proteomes" id="UP000823863">
    <property type="component" value="Unassembled WGS sequence"/>
</dbReference>
<comment type="caution">
    <text evidence="1">The sequence shown here is derived from an EMBL/GenBank/DDBJ whole genome shotgun (WGS) entry which is preliminary data.</text>
</comment>
<sequence>MKFAFLIMGNYNSQKDRGEINGGQARIIGVASISEAAEIVARLEEEGVGCIELCGAFGEEGARAVIEATKNRIPVGYVTHLPEQEEVYRKAFSK</sequence>
<evidence type="ECO:0000313" key="2">
    <source>
        <dbReference type="Proteomes" id="UP000823863"/>
    </source>
</evidence>
<dbReference type="EMBL" id="DWWB01000055">
    <property type="protein sequence ID" value="HJC67086.1"/>
    <property type="molecule type" value="Genomic_DNA"/>
</dbReference>
<proteinExistence type="predicted"/>
<dbReference type="AlphaFoldDB" id="A0A9D2PWL5"/>
<organism evidence="1 2">
    <name type="scientific">Candidatus Enterocloster excrementigallinarum</name>
    <dbReference type="NCBI Taxonomy" id="2838558"/>
    <lineage>
        <taxon>Bacteria</taxon>
        <taxon>Bacillati</taxon>
        <taxon>Bacillota</taxon>
        <taxon>Clostridia</taxon>
        <taxon>Lachnospirales</taxon>
        <taxon>Lachnospiraceae</taxon>
        <taxon>Enterocloster</taxon>
    </lineage>
</organism>
<dbReference type="Pfam" id="PF20116">
    <property type="entry name" value="DUF6506"/>
    <property type="match status" value="1"/>
</dbReference>
<reference evidence="1" key="2">
    <citation type="submission" date="2021-04" db="EMBL/GenBank/DDBJ databases">
        <authorList>
            <person name="Gilroy R."/>
        </authorList>
    </citation>
    <scope>NUCLEOTIDE SEQUENCE</scope>
    <source>
        <strain evidence="1">CHK198-12963</strain>
    </source>
</reference>
<dbReference type="InterPro" id="IPR045441">
    <property type="entry name" value="DUF6506"/>
</dbReference>
<accession>A0A9D2PWL5</accession>
<protein>
    <submittedName>
        <fullName evidence="1">Uncharacterized protein</fullName>
    </submittedName>
</protein>
<reference evidence="1" key="1">
    <citation type="journal article" date="2021" name="PeerJ">
        <title>Extensive microbial diversity within the chicken gut microbiome revealed by metagenomics and culture.</title>
        <authorList>
            <person name="Gilroy R."/>
            <person name="Ravi A."/>
            <person name="Getino M."/>
            <person name="Pursley I."/>
            <person name="Horton D.L."/>
            <person name="Alikhan N.F."/>
            <person name="Baker D."/>
            <person name="Gharbi K."/>
            <person name="Hall N."/>
            <person name="Watson M."/>
            <person name="Adriaenssens E.M."/>
            <person name="Foster-Nyarko E."/>
            <person name="Jarju S."/>
            <person name="Secka A."/>
            <person name="Antonio M."/>
            <person name="Oren A."/>
            <person name="Chaudhuri R.R."/>
            <person name="La Ragione R."/>
            <person name="Hildebrand F."/>
            <person name="Pallen M.J."/>
        </authorList>
    </citation>
    <scope>NUCLEOTIDE SEQUENCE</scope>
    <source>
        <strain evidence="1">CHK198-12963</strain>
    </source>
</reference>